<organism evidence="2 3">
    <name type="scientific">Hyphomicrobium sulfonivorans</name>
    <dbReference type="NCBI Taxonomy" id="121290"/>
    <lineage>
        <taxon>Bacteria</taxon>
        <taxon>Pseudomonadati</taxon>
        <taxon>Pseudomonadota</taxon>
        <taxon>Alphaproteobacteria</taxon>
        <taxon>Hyphomicrobiales</taxon>
        <taxon>Hyphomicrobiaceae</taxon>
        <taxon>Hyphomicrobium</taxon>
    </lineage>
</organism>
<keyword evidence="1" id="KW-0472">Membrane</keyword>
<dbReference type="EMBL" id="LMTR01000027">
    <property type="protein sequence ID" value="KWT70929.1"/>
    <property type="molecule type" value="Genomic_DNA"/>
</dbReference>
<gene>
    <name evidence="2" type="ORF">APY04_0591</name>
</gene>
<dbReference type="AlphaFoldDB" id="A0A109BLE5"/>
<accession>A0A109BLE5</accession>
<feature type="transmembrane region" description="Helical" evidence="1">
    <location>
        <begin position="41"/>
        <end position="58"/>
    </location>
</feature>
<dbReference type="Proteomes" id="UP000059074">
    <property type="component" value="Unassembled WGS sequence"/>
</dbReference>
<dbReference type="RefSeq" id="WP_068459504.1">
    <property type="nucleotide sequence ID" value="NZ_LMTR01000027.1"/>
</dbReference>
<evidence type="ECO:0000313" key="3">
    <source>
        <dbReference type="Proteomes" id="UP000059074"/>
    </source>
</evidence>
<keyword evidence="1" id="KW-0812">Transmembrane</keyword>
<keyword evidence="1" id="KW-1133">Transmembrane helix</keyword>
<evidence type="ECO:0000313" key="2">
    <source>
        <dbReference type="EMBL" id="KWT70929.1"/>
    </source>
</evidence>
<feature type="transmembrane region" description="Helical" evidence="1">
    <location>
        <begin position="104"/>
        <end position="123"/>
    </location>
</feature>
<feature type="transmembrane region" description="Helical" evidence="1">
    <location>
        <begin position="135"/>
        <end position="157"/>
    </location>
</feature>
<protein>
    <recommendedName>
        <fullName evidence="4">Integral membrane protein</fullName>
    </recommendedName>
</protein>
<evidence type="ECO:0000256" key="1">
    <source>
        <dbReference type="SAM" id="Phobius"/>
    </source>
</evidence>
<reference evidence="2 3" key="1">
    <citation type="submission" date="2015-10" db="EMBL/GenBank/DDBJ databases">
        <title>Transcriptomic analysis of a linuron degrading triple-species bacterial consortium.</title>
        <authorList>
            <person name="Albers P."/>
        </authorList>
    </citation>
    <scope>NUCLEOTIDE SEQUENCE [LARGE SCALE GENOMIC DNA]</scope>
    <source>
        <strain evidence="2 3">WDL6</strain>
    </source>
</reference>
<comment type="caution">
    <text evidence="2">The sequence shown here is derived from an EMBL/GenBank/DDBJ whole genome shotgun (WGS) entry which is preliminary data.</text>
</comment>
<sequence>MLVTALTCLVFALLGIWQRRRLVAAGAGEAALAGSTSSSMGLVWAWAGLCMLFTYQLVLSWHEWWQYVLAGLGVAALCLGFAAMMGKDAAAGRTDEPMLKIARYLTIGQFAGMLIAMVGMYIDNKMPRDPSEPDWAANAVFFFGAAALAVLSGYALWGPQARRA</sequence>
<name>A0A109BLE5_HYPSL</name>
<feature type="transmembrane region" description="Helical" evidence="1">
    <location>
        <begin position="65"/>
        <end position="84"/>
    </location>
</feature>
<dbReference type="OrthoDB" id="7932099at2"/>
<evidence type="ECO:0008006" key="4">
    <source>
        <dbReference type="Google" id="ProtNLM"/>
    </source>
</evidence>
<dbReference type="PATRIC" id="fig|121290.4.peg.1063"/>
<keyword evidence="3" id="KW-1185">Reference proteome</keyword>
<proteinExistence type="predicted"/>